<dbReference type="Proteomes" id="UP001249851">
    <property type="component" value="Unassembled WGS sequence"/>
</dbReference>
<comment type="caution">
    <text evidence="5">The sequence shown here is derived from an EMBL/GenBank/DDBJ whole genome shotgun (WGS) entry which is preliminary data.</text>
</comment>
<reference evidence="5" key="2">
    <citation type="journal article" date="2023" name="Science">
        <title>Genomic signatures of disease resistance in endangered staghorn corals.</title>
        <authorList>
            <person name="Vollmer S.V."/>
            <person name="Selwyn J.D."/>
            <person name="Despard B.A."/>
            <person name="Roesel C.L."/>
        </authorList>
    </citation>
    <scope>NUCLEOTIDE SEQUENCE</scope>
    <source>
        <strain evidence="5">K2</strain>
    </source>
</reference>
<keyword evidence="2" id="KW-1015">Disulfide bond</keyword>
<dbReference type="GO" id="GO:0090729">
    <property type="term" value="F:toxin activity"/>
    <property type="evidence" value="ECO:0007669"/>
    <property type="project" value="UniProtKB-KW"/>
</dbReference>
<dbReference type="AlphaFoldDB" id="A0AAD9QFB4"/>
<feature type="chain" id="PRO_5042127387" description="ShKT domain-containing protein" evidence="3">
    <location>
        <begin position="18"/>
        <end position="110"/>
    </location>
</feature>
<name>A0AAD9QFB4_ACRCE</name>
<keyword evidence="6" id="KW-1185">Reference proteome</keyword>
<evidence type="ECO:0000256" key="3">
    <source>
        <dbReference type="SAM" id="SignalP"/>
    </source>
</evidence>
<reference evidence="5" key="1">
    <citation type="journal article" date="2023" name="G3 (Bethesda)">
        <title>Whole genome assembly and annotation of the endangered Caribbean coral Acropora cervicornis.</title>
        <authorList>
            <person name="Selwyn J.D."/>
            <person name="Vollmer S.V."/>
        </authorList>
    </citation>
    <scope>NUCLEOTIDE SEQUENCE</scope>
    <source>
        <strain evidence="5">K2</strain>
    </source>
</reference>
<evidence type="ECO:0000256" key="1">
    <source>
        <dbReference type="ARBA" id="ARBA00022656"/>
    </source>
</evidence>
<organism evidence="5 6">
    <name type="scientific">Acropora cervicornis</name>
    <name type="common">Staghorn coral</name>
    <dbReference type="NCBI Taxonomy" id="6130"/>
    <lineage>
        <taxon>Eukaryota</taxon>
        <taxon>Metazoa</taxon>
        <taxon>Cnidaria</taxon>
        <taxon>Anthozoa</taxon>
        <taxon>Hexacorallia</taxon>
        <taxon>Scleractinia</taxon>
        <taxon>Astrocoeniina</taxon>
        <taxon>Acroporidae</taxon>
        <taxon>Acropora</taxon>
    </lineage>
</organism>
<dbReference type="EMBL" id="JARQWQ010000037">
    <property type="protein sequence ID" value="KAK2560220.1"/>
    <property type="molecule type" value="Genomic_DNA"/>
</dbReference>
<feature type="disulfide bond" evidence="2">
    <location>
        <begin position="78"/>
        <end position="91"/>
    </location>
</feature>
<evidence type="ECO:0000256" key="2">
    <source>
        <dbReference type="PROSITE-ProRule" id="PRU01005"/>
    </source>
</evidence>
<proteinExistence type="predicted"/>
<keyword evidence="3" id="KW-0732">Signal</keyword>
<evidence type="ECO:0000313" key="6">
    <source>
        <dbReference type="Proteomes" id="UP001249851"/>
    </source>
</evidence>
<sequence>MSFMISVFFMTFFTTFAGRIAIGLSTNASQIEASTIMLTTAGFSGSKNLQIPLVEQPCEDELDPWGCSFYIIFGSKGCNSKKMAKECRYSCNLCEITLWLNVSTLIGSNI</sequence>
<dbReference type="PROSITE" id="PS51670">
    <property type="entry name" value="SHKT"/>
    <property type="match status" value="1"/>
</dbReference>
<protein>
    <recommendedName>
        <fullName evidence="4">ShKT domain-containing protein</fullName>
    </recommendedName>
</protein>
<keyword evidence="1" id="KW-0800">Toxin</keyword>
<dbReference type="InterPro" id="IPR003582">
    <property type="entry name" value="ShKT_dom"/>
</dbReference>
<gene>
    <name evidence="5" type="ORF">P5673_017200</name>
</gene>
<feature type="signal peptide" evidence="3">
    <location>
        <begin position="1"/>
        <end position="17"/>
    </location>
</feature>
<comment type="caution">
    <text evidence="2">Lacks conserved residue(s) required for the propagation of feature annotation.</text>
</comment>
<accession>A0AAD9QFB4</accession>
<feature type="domain" description="ShKT" evidence="4">
    <location>
        <begin position="58"/>
        <end position="94"/>
    </location>
</feature>
<evidence type="ECO:0000313" key="5">
    <source>
        <dbReference type="EMBL" id="KAK2560220.1"/>
    </source>
</evidence>
<evidence type="ECO:0000259" key="4">
    <source>
        <dbReference type="PROSITE" id="PS51670"/>
    </source>
</evidence>